<feature type="domain" description="Histidine kinase" evidence="11">
    <location>
        <begin position="418"/>
        <end position="625"/>
    </location>
</feature>
<sequence>MLEIKQWLARPRGIQTRFFLTQALFVATFMTMLGVALFINQRQSMEKRLAQDTQALTQFLFDKGNASSGFLARIAPQGILSYDYLLLEGYVEELSSDSDILYVVIFNPAGVPLTHFLKLKEPYFQQFGKSIKQSDFLSVLTKARNDPGLLVVRRPIEYEGVNLGVVEIALSRTRITHRAQELSRNLEIEIQRIAVITASLIVISLVVLLLLIEGIFRRTVVSPIQSLMSWMSRLQGGDLNARAPILHKDEIGLLAQSFNHMADELQSQLNKIEEQRCKFKETRDYLANILDNSADMMATTGLDGRMVEFNTASERTLGFSRAEVIGKPSSMIYQDCAELDRLYGVVYQGQPVQNAETRLTCKNGKIIDVEVTLSPLRDNAGMLIGAICIGRDVTLSKALRNELIQSEKMASIGQVASWITHQIRNYLGRILMNAAILHPQTIEGGVYKAHQDMLVAINEMDRMVTDLLDYSRTLKLHFAPLNLNASLASLLEPIYKEISEKITVEHNFAPDLPQVYADVFKLEQALNNVLKNAVEAMVNGGKLSVSTAVGPKEGFITVEIQDTGEGIASEDIQSVLRPFFTTKQKGTGLGMAMASRIVEAHGGEVQLKSQVGVGTSVIFILPISRRKNRNE</sequence>
<dbReference type="GO" id="GO:0005524">
    <property type="term" value="F:ATP binding"/>
    <property type="evidence" value="ECO:0007669"/>
    <property type="project" value="UniProtKB-KW"/>
</dbReference>
<feature type="domain" description="PAC" evidence="13">
    <location>
        <begin position="353"/>
        <end position="405"/>
    </location>
</feature>
<dbReference type="SUPFAM" id="SSF158472">
    <property type="entry name" value="HAMP domain-like"/>
    <property type="match status" value="1"/>
</dbReference>
<dbReference type="CDD" id="cd00130">
    <property type="entry name" value="PAS"/>
    <property type="match status" value="1"/>
</dbReference>
<dbReference type="Proteomes" id="UP000295367">
    <property type="component" value="Unassembled WGS sequence"/>
</dbReference>
<dbReference type="PROSITE" id="PS50112">
    <property type="entry name" value="PAS"/>
    <property type="match status" value="1"/>
</dbReference>
<dbReference type="Pfam" id="PF00989">
    <property type="entry name" value="PAS"/>
    <property type="match status" value="1"/>
</dbReference>
<evidence type="ECO:0000256" key="6">
    <source>
        <dbReference type="ARBA" id="ARBA00022741"/>
    </source>
</evidence>
<evidence type="ECO:0000256" key="5">
    <source>
        <dbReference type="ARBA" id="ARBA00022679"/>
    </source>
</evidence>
<keyword evidence="16" id="KW-1185">Reference proteome</keyword>
<keyword evidence="4" id="KW-0597">Phosphoprotein</keyword>
<evidence type="ECO:0000256" key="2">
    <source>
        <dbReference type="ARBA" id="ARBA00004370"/>
    </source>
</evidence>
<dbReference type="NCBIfam" id="TIGR00229">
    <property type="entry name" value="sensory_box"/>
    <property type="match status" value="1"/>
</dbReference>
<evidence type="ECO:0000256" key="3">
    <source>
        <dbReference type="ARBA" id="ARBA00012438"/>
    </source>
</evidence>
<organism evidence="15 16">
    <name type="scientific">Sulfurirhabdus autotrophica</name>
    <dbReference type="NCBI Taxonomy" id="1706046"/>
    <lineage>
        <taxon>Bacteria</taxon>
        <taxon>Pseudomonadati</taxon>
        <taxon>Pseudomonadota</taxon>
        <taxon>Betaproteobacteria</taxon>
        <taxon>Nitrosomonadales</taxon>
        <taxon>Sulfuricellaceae</taxon>
        <taxon>Sulfurirhabdus</taxon>
    </lineage>
</organism>
<evidence type="ECO:0000256" key="8">
    <source>
        <dbReference type="ARBA" id="ARBA00022840"/>
    </source>
</evidence>
<evidence type="ECO:0000313" key="16">
    <source>
        <dbReference type="Proteomes" id="UP000295367"/>
    </source>
</evidence>
<dbReference type="InterPro" id="IPR005467">
    <property type="entry name" value="His_kinase_dom"/>
</dbReference>
<proteinExistence type="predicted"/>
<dbReference type="CDD" id="cd06225">
    <property type="entry name" value="HAMP"/>
    <property type="match status" value="1"/>
</dbReference>
<dbReference type="SUPFAM" id="SSF47384">
    <property type="entry name" value="Homodimeric domain of signal transducing histidine kinase"/>
    <property type="match status" value="1"/>
</dbReference>
<dbReference type="Gene3D" id="3.30.565.10">
    <property type="entry name" value="Histidine kinase-like ATPase, C-terminal domain"/>
    <property type="match status" value="1"/>
</dbReference>
<dbReference type="PROSITE" id="PS50109">
    <property type="entry name" value="HIS_KIN"/>
    <property type="match status" value="1"/>
</dbReference>
<protein>
    <recommendedName>
        <fullName evidence="3">histidine kinase</fullName>
        <ecNumber evidence="3">2.7.13.3</ecNumber>
    </recommendedName>
</protein>
<dbReference type="InterPro" id="IPR003660">
    <property type="entry name" value="HAMP_dom"/>
</dbReference>
<keyword evidence="7" id="KW-0418">Kinase</keyword>
<dbReference type="InterPro" id="IPR035965">
    <property type="entry name" value="PAS-like_dom_sf"/>
</dbReference>
<dbReference type="AlphaFoldDB" id="A0A4R3YFD4"/>
<evidence type="ECO:0000259" key="12">
    <source>
        <dbReference type="PROSITE" id="PS50112"/>
    </source>
</evidence>
<reference evidence="15 16" key="1">
    <citation type="submission" date="2019-03" db="EMBL/GenBank/DDBJ databases">
        <title>Genomic Encyclopedia of Type Strains, Phase IV (KMG-IV): sequencing the most valuable type-strain genomes for metagenomic binning, comparative biology and taxonomic classification.</title>
        <authorList>
            <person name="Goeker M."/>
        </authorList>
    </citation>
    <scope>NUCLEOTIDE SEQUENCE [LARGE SCALE GENOMIC DNA]</scope>
    <source>
        <strain evidence="15 16">DSM 100309</strain>
    </source>
</reference>
<feature type="domain" description="HAMP" evidence="14">
    <location>
        <begin position="218"/>
        <end position="270"/>
    </location>
</feature>
<dbReference type="OrthoDB" id="1931120at2"/>
<dbReference type="Pfam" id="PF02518">
    <property type="entry name" value="HATPase_c"/>
    <property type="match status" value="1"/>
</dbReference>
<dbReference type="PANTHER" id="PTHR43065">
    <property type="entry name" value="SENSOR HISTIDINE KINASE"/>
    <property type="match status" value="1"/>
</dbReference>
<dbReference type="Gene3D" id="6.10.340.10">
    <property type="match status" value="1"/>
</dbReference>
<keyword evidence="6" id="KW-0547">Nucleotide-binding</keyword>
<dbReference type="PROSITE" id="PS50113">
    <property type="entry name" value="PAC"/>
    <property type="match status" value="1"/>
</dbReference>
<dbReference type="GO" id="GO:0006355">
    <property type="term" value="P:regulation of DNA-templated transcription"/>
    <property type="evidence" value="ECO:0007669"/>
    <property type="project" value="InterPro"/>
</dbReference>
<evidence type="ECO:0000313" key="15">
    <source>
        <dbReference type="EMBL" id="TCV89624.1"/>
    </source>
</evidence>
<keyword evidence="8" id="KW-0067">ATP-binding</keyword>
<dbReference type="PANTHER" id="PTHR43065:SF10">
    <property type="entry name" value="PEROXIDE STRESS-ACTIVATED HISTIDINE KINASE MAK3"/>
    <property type="match status" value="1"/>
</dbReference>
<dbReference type="InterPro" id="IPR000014">
    <property type="entry name" value="PAS"/>
</dbReference>
<gene>
    <name evidence="15" type="ORF">EDC63_102144</name>
</gene>
<dbReference type="Gene3D" id="1.10.287.130">
    <property type="match status" value="1"/>
</dbReference>
<keyword evidence="10" id="KW-1133">Transmembrane helix</keyword>
<name>A0A4R3YFD4_9PROT</name>
<dbReference type="EC" id="2.7.13.3" evidence="3"/>
<evidence type="ECO:0000259" key="11">
    <source>
        <dbReference type="PROSITE" id="PS50109"/>
    </source>
</evidence>
<dbReference type="Pfam" id="PF00672">
    <property type="entry name" value="HAMP"/>
    <property type="match status" value="1"/>
</dbReference>
<dbReference type="SUPFAM" id="SSF55874">
    <property type="entry name" value="ATPase domain of HSP90 chaperone/DNA topoisomerase II/histidine kinase"/>
    <property type="match status" value="1"/>
</dbReference>
<dbReference type="CDD" id="cd00075">
    <property type="entry name" value="HATPase"/>
    <property type="match status" value="1"/>
</dbReference>
<feature type="transmembrane region" description="Helical" evidence="10">
    <location>
        <begin position="193"/>
        <end position="216"/>
    </location>
</feature>
<comment type="caution">
    <text evidence="15">The sequence shown here is derived from an EMBL/GenBank/DDBJ whole genome shotgun (WGS) entry which is preliminary data.</text>
</comment>
<feature type="transmembrane region" description="Helical" evidence="10">
    <location>
        <begin position="20"/>
        <end position="39"/>
    </location>
</feature>
<dbReference type="InterPro" id="IPR000700">
    <property type="entry name" value="PAS-assoc_C"/>
</dbReference>
<comment type="catalytic activity">
    <reaction evidence="1">
        <text>ATP + protein L-histidine = ADP + protein N-phospho-L-histidine.</text>
        <dbReference type="EC" id="2.7.13.3"/>
    </reaction>
</comment>
<dbReference type="InterPro" id="IPR036890">
    <property type="entry name" value="HATPase_C_sf"/>
</dbReference>
<dbReference type="SMART" id="SM00304">
    <property type="entry name" value="HAMP"/>
    <property type="match status" value="1"/>
</dbReference>
<evidence type="ECO:0000256" key="10">
    <source>
        <dbReference type="SAM" id="Phobius"/>
    </source>
</evidence>
<dbReference type="PRINTS" id="PR00344">
    <property type="entry name" value="BCTRLSENSOR"/>
</dbReference>
<dbReference type="InterPro" id="IPR001610">
    <property type="entry name" value="PAC"/>
</dbReference>
<dbReference type="SMART" id="SM00091">
    <property type="entry name" value="PAS"/>
    <property type="match status" value="1"/>
</dbReference>
<keyword evidence="10" id="KW-0472">Membrane</keyword>
<dbReference type="SMART" id="SM00086">
    <property type="entry name" value="PAC"/>
    <property type="match status" value="1"/>
</dbReference>
<evidence type="ECO:0000259" key="14">
    <source>
        <dbReference type="PROSITE" id="PS50885"/>
    </source>
</evidence>
<dbReference type="PROSITE" id="PS50885">
    <property type="entry name" value="HAMP"/>
    <property type="match status" value="1"/>
</dbReference>
<dbReference type="InterPro" id="IPR013767">
    <property type="entry name" value="PAS_fold"/>
</dbReference>
<accession>A0A4R3YFD4</accession>
<feature type="domain" description="PAS" evidence="12">
    <location>
        <begin position="282"/>
        <end position="327"/>
    </location>
</feature>
<evidence type="ECO:0000256" key="1">
    <source>
        <dbReference type="ARBA" id="ARBA00000085"/>
    </source>
</evidence>
<evidence type="ECO:0000256" key="4">
    <source>
        <dbReference type="ARBA" id="ARBA00022553"/>
    </source>
</evidence>
<dbReference type="SUPFAM" id="SSF55785">
    <property type="entry name" value="PYP-like sensor domain (PAS domain)"/>
    <property type="match status" value="1"/>
</dbReference>
<dbReference type="Gene3D" id="3.30.450.20">
    <property type="entry name" value="PAS domain"/>
    <property type="match status" value="1"/>
</dbReference>
<evidence type="ECO:0000259" key="13">
    <source>
        <dbReference type="PROSITE" id="PS50113"/>
    </source>
</evidence>
<keyword evidence="5" id="KW-0808">Transferase</keyword>
<dbReference type="InterPro" id="IPR036097">
    <property type="entry name" value="HisK_dim/P_sf"/>
</dbReference>
<evidence type="ECO:0000256" key="9">
    <source>
        <dbReference type="ARBA" id="ARBA00023012"/>
    </source>
</evidence>
<dbReference type="EMBL" id="SMCO01000002">
    <property type="protein sequence ID" value="TCV89624.1"/>
    <property type="molecule type" value="Genomic_DNA"/>
</dbReference>
<keyword evidence="10" id="KW-0812">Transmembrane</keyword>
<dbReference type="InterPro" id="IPR004358">
    <property type="entry name" value="Sig_transdc_His_kin-like_C"/>
</dbReference>
<dbReference type="GO" id="GO:0016020">
    <property type="term" value="C:membrane"/>
    <property type="evidence" value="ECO:0007669"/>
    <property type="project" value="UniProtKB-SubCell"/>
</dbReference>
<dbReference type="GO" id="GO:0000155">
    <property type="term" value="F:phosphorelay sensor kinase activity"/>
    <property type="evidence" value="ECO:0007669"/>
    <property type="project" value="InterPro"/>
</dbReference>
<keyword evidence="9" id="KW-0902">Two-component regulatory system</keyword>
<dbReference type="SMART" id="SM00387">
    <property type="entry name" value="HATPase_c"/>
    <property type="match status" value="1"/>
</dbReference>
<dbReference type="InterPro" id="IPR003594">
    <property type="entry name" value="HATPase_dom"/>
</dbReference>
<evidence type="ECO:0000256" key="7">
    <source>
        <dbReference type="ARBA" id="ARBA00022777"/>
    </source>
</evidence>
<dbReference type="RefSeq" id="WP_124947064.1">
    <property type="nucleotide sequence ID" value="NZ_BHVT01000057.1"/>
</dbReference>
<dbReference type="InterPro" id="IPR003661">
    <property type="entry name" value="HisK_dim/P_dom"/>
</dbReference>
<comment type="subcellular location">
    <subcellularLocation>
        <location evidence="2">Membrane</location>
    </subcellularLocation>
</comment>
<dbReference type="CDD" id="cd00082">
    <property type="entry name" value="HisKA"/>
    <property type="match status" value="1"/>
</dbReference>